<dbReference type="InterPro" id="IPR050958">
    <property type="entry name" value="Cell_Adh-Cytoskel_Orgn"/>
</dbReference>
<evidence type="ECO:0000256" key="9">
    <source>
        <dbReference type="ARBA" id="ARBA00023180"/>
    </source>
</evidence>
<dbReference type="GO" id="GO:0005509">
    <property type="term" value="F:calcium ion binding"/>
    <property type="evidence" value="ECO:0007669"/>
    <property type="project" value="InterPro"/>
</dbReference>
<dbReference type="CDD" id="cd00096">
    <property type="entry name" value="Ig"/>
    <property type="match status" value="1"/>
</dbReference>
<protein>
    <submittedName>
        <fullName evidence="14">Hemicentin-1</fullName>
    </submittedName>
</protein>
<feature type="domain" description="Ig-like" evidence="12">
    <location>
        <begin position="79"/>
        <end position="165"/>
    </location>
</feature>
<dbReference type="SUPFAM" id="SSF48726">
    <property type="entry name" value="Immunoglobulin"/>
    <property type="match status" value="5"/>
</dbReference>
<dbReference type="PROSITE" id="PS50835">
    <property type="entry name" value="IG_LIKE"/>
    <property type="match status" value="4"/>
</dbReference>
<evidence type="ECO:0000313" key="14">
    <source>
        <dbReference type="EMBL" id="EGW11982.1"/>
    </source>
</evidence>
<dbReference type="SMART" id="SM00408">
    <property type="entry name" value="IGc2"/>
    <property type="match status" value="3"/>
</dbReference>
<dbReference type="PANTHER" id="PTHR45080:SF28">
    <property type="entry name" value="HEMICENTIN-2"/>
    <property type="match status" value="1"/>
</dbReference>
<dbReference type="STRING" id="10029.G3IM36"/>
<dbReference type="Pfam" id="PF14670">
    <property type="entry name" value="FXa_inhibition"/>
    <property type="match status" value="1"/>
</dbReference>
<dbReference type="PANTHER" id="PTHR45080">
    <property type="entry name" value="CONTACTIN 5"/>
    <property type="match status" value="1"/>
</dbReference>
<dbReference type="InterPro" id="IPR003599">
    <property type="entry name" value="Ig_sub"/>
</dbReference>
<dbReference type="CDD" id="cd00054">
    <property type="entry name" value="EGF_CA"/>
    <property type="match status" value="2"/>
</dbReference>
<organism evidence="14 15">
    <name type="scientific">Cricetulus griseus</name>
    <name type="common">Chinese hamster</name>
    <name type="synonym">Cricetulus barabensis griseus</name>
    <dbReference type="NCBI Taxonomy" id="10029"/>
    <lineage>
        <taxon>Eukaryota</taxon>
        <taxon>Metazoa</taxon>
        <taxon>Chordata</taxon>
        <taxon>Craniata</taxon>
        <taxon>Vertebrata</taxon>
        <taxon>Euteleostomi</taxon>
        <taxon>Mammalia</taxon>
        <taxon>Eutheria</taxon>
        <taxon>Euarchontoglires</taxon>
        <taxon>Glires</taxon>
        <taxon>Rodentia</taxon>
        <taxon>Myomorpha</taxon>
        <taxon>Muroidea</taxon>
        <taxon>Cricetidae</taxon>
        <taxon>Cricetinae</taxon>
        <taxon>Cricetulus</taxon>
    </lineage>
</organism>
<dbReference type="FunFam" id="2.10.25.10:FF:000008">
    <property type="entry name" value="Signal peptide, CUB domain, EGF-like 2"/>
    <property type="match status" value="1"/>
</dbReference>
<dbReference type="InterPro" id="IPR036179">
    <property type="entry name" value="Ig-like_dom_sf"/>
</dbReference>
<dbReference type="InterPro" id="IPR009017">
    <property type="entry name" value="GFP"/>
</dbReference>
<keyword evidence="3" id="KW-0272">Extracellular matrix</keyword>
<proteinExistence type="predicted"/>
<dbReference type="SMART" id="SM00409">
    <property type="entry name" value="IG"/>
    <property type="match status" value="4"/>
</dbReference>
<feature type="domain" description="Ig-like" evidence="12">
    <location>
        <begin position="170"/>
        <end position="258"/>
    </location>
</feature>
<evidence type="ECO:0000313" key="15">
    <source>
        <dbReference type="Proteomes" id="UP000001075"/>
    </source>
</evidence>
<name>G3IM36_CRIGR</name>
<dbReference type="InterPro" id="IPR000742">
    <property type="entry name" value="EGF"/>
</dbReference>
<dbReference type="GO" id="GO:0007156">
    <property type="term" value="P:homophilic cell adhesion via plasma membrane adhesion molecules"/>
    <property type="evidence" value="ECO:0007669"/>
    <property type="project" value="TreeGrafter"/>
</dbReference>
<feature type="domain" description="EGF-like" evidence="11">
    <location>
        <begin position="462"/>
        <end position="502"/>
    </location>
</feature>
<dbReference type="InterPro" id="IPR013783">
    <property type="entry name" value="Ig-like_fold"/>
</dbReference>
<dbReference type="EMBL" id="JH004442">
    <property type="protein sequence ID" value="EGW11982.1"/>
    <property type="molecule type" value="Genomic_DNA"/>
</dbReference>
<dbReference type="Pfam" id="PF07679">
    <property type="entry name" value="I-set"/>
    <property type="match status" value="3"/>
</dbReference>
<dbReference type="PROSITE" id="PS01186">
    <property type="entry name" value="EGF_2"/>
    <property type="match status" value="1"/>
</dbReference>
<dbReference type="Proteomes" id="UP000001075">
    <property type="component" value="Unassembled WGS sequence"/>
</dbReference>
<dbReference type="SUPFAM" id="SSF57196">
    <property type="entry name" value="EGF/Laminin"/>
    <property type="match status" value="2"/>
</dbReference>
<dbReference type="InterPro" id="IPR013098">
    <property type="entry name" value="Ig_I-set"/>
</dbReference>
<evidence type="ECO:0000256" key="6">
    <source>
        <dbReference type="ARBA" id="ARBA00022737"/>
    </source>
</evidence>
<dbReference type="Pfam" id="PF07645">
    <property type="entry name" value="EGF_CA"/>
    <property type="match status" value="1"/>
</dbReference>
<dbReference type="InterPro" id="IPR001881">
    <property type="entry name" value="EGF-like_Ca-bd_dom"/>
</dbReference>
<dbReference type="GO" id="GO:0031012">
    <property type="term" value="C:extracellular matrix"/>
    <property type="evidence" value="ECO:0007669"/>
    <property type="project" value="UniProtKB-ARBA"/>
</dbReference>
<keyword evidence="7" id="KW-0106">Calcium</keyword>
<keyword evidence="5" id="KW-0732">Signal</keyword>
<sequence>GGRILQLSLVQAEDAGRYSCKASNEVGEDWLHYELLVLSTHTLRLARVQPADSGTYLCEALNAAGRDQKTVQLDVLVAPTIQPGPNVVDIPVNRTALLPCQAHGVPTPLMSWRKDGIPLDPGSPRLEFLPEGSLRIDPVLEQDAGHYLCVASNSAGSDRQGLDLRVLEPPTIAPGPSNLTLTAHSPASLPCEAKGSPKPLVSWWKDGQKLDFRLQQDAYRLLPSNALLLAAPSPQDSAQFECVVSNEVGESRRRYQVTVHGALEIEQALPIHAGRYTCTARNSAGMARKHMVLIVQASPVVKPLPSVVQAVESEEVLLPCEASGIPQPVVIWQKEGLSIPEGELLTMTQMARGLDPDGLLLLEVTINGMIPESLADADLHMQDFQENYVQTGPGQLFVGSTQHFLHDSLPASLRCNHSIQYDKARGPQPQLVQHLRASSISSTFDPEAEALRFQLTTALQADRNECSAGPSPCSHTCRNAPGHFSCSCPTGFTLARDHRNCRDVDECLEQLDECHYNQLCENTAGSHHCSCPRGYRQQGHGLPCLGKGTASPSLGPVCHSALAQDK</sequence>
<evidence type="ECO:0000259" key="13">
    <source>
        <dbReference type="PROSITE" id="PS50993"/>
    </source>
</evidence>
<dbReference type="InterPro" id="IPR003598">
    <property type="entry name" value="Ig_sub2"/>
</dbReference>
<dbReference type="InterPro" id="IPR049883">
    <property type="entry name" value="NOTCH1_EGF-like"/>
</dbReference>
<dbReference type="InterPro" id="IPR000152">
    <property type="entry name" value="EGF-type_Asp/Asn_hydroxyl_site"/>
</dbReference>
<dbReference type="Gene3D" id="2.60.40.10">
    <property type="entry name" value="Immunoglobulins"/>
    <property type="match status" value="5"/>
</dbReference>
<dbReference type="InterPro" id="IPR007110">
    <property type="entry name" value="Ig-like_dom"/>
</dbReference>
<comment type="subcellular location">
    <subcellularLocation>
        <location evidence="1">Secreted</location>
        <location evidence="1">Extracellular space</location>
        <location evidence="1">Extracellular matrix</location>
    </subcellularLocation>
</comment>
<feature type="domain" description="EGF-like" evidence="11">
    <location>
        <begin position="503"/>
        <end position="538"/>
    </location>
</feature>
<dbReference type="PROSITE" id="PS50993">
    <property type="entry name" value="NIDOGEN_G2"/>
    <property type="match status" value="1"/>
</dbReference>
<gene>
    <name evidence="14" type="ORF">I79_024967</name>
</gene>
<dbReference type="SMART" id="SM00682">
    <property type="entry name" value="G2F"/>
    <property type="match status" value="1"/>
</dbReference>
<evidence type="ECO:0000256" key="8">
    <source>
        <dbReference type="ARBA" id="ARBA00023157"/>
    </source>
</evidence>
<evidence type="ECO:0000259" key="12">
    <source>
        <dbReference type="PROSITE" id="PS50835"/>
    </source>
</evidence>
<dbReference type="PROSITE" id="PS50026">
    <property type="entry name" value="EGF_3"/>
    <property type="match status" value="2"/>
</dbReference>
<feature type="domain" description="Ig-like" evidence="12">
    <location>
        <begin position="1"/>
        <end position="72"/>
    </location>
</feature>
<feature type="domain" description="Nidogen G2 beta-barrel" evidence="13">
    <location>
        <begin position="251"/>
        <end position="469"/>
    </location>
</feature>
<feature type="domain" description="Ig-like" evidence="12">
    <location>
        <begin position="299"/>
        <end position="336"/>
    </location>
</feature>
<evidence type="ECO:0000256" key="3">
    <source>
        <dbReference type="ARBA" id="ARBA00022530"/>
    </source>
</evidence>
<dbReference type="Gene3D" id="2.40.155.10">
    <property type="entry name" value="Green fluorescent protein"/>
    <property type="match status" value="1"/>
</dbReference>
<evidence type="ECO:0000259" key="11">
    <source>
        <dbReference type="PROSITE" id="PS50026"/>
    </source>
</evidence>
<evidence type="ECO:0000256" key="4">
    <source>
        <dbReference type="ARBA" id="ARBA00022536"/>
    </source>
</evidence>
<dbReference type="FunFam" id="2.10.25.10:FF:000715">
    <property type="entry name" value="Hemicentin 2"/>
    <property type="match status" value="1"/>
</dbReference>
<evidence type="ECO:0000256" key="2">
    <source>
        <dbReference type="ARBA" id="ARBA00022525"/>
    </source>
</evidence>
<evidence type="ECO:0000256" key="10">
    <source>
        <dbReference type="PROSITE-ProRule" id="PRU00076"/>
    </source>
</evidence>
<accession>G3IM36</accession>
<keyword evidence="6" id="KW-0677">Repeat</keyword>
<reference evidence="15" key="1">
    <citation type="journal article" date="2011" name="Nat. Biotechnol.">
        <title>The genomic sequence of the Chinese hamster ovary (CHO)-K1 cell line.</title>
        <authorList>
            <person name="Xu X."/>
            <person name="Nagarajan H."/>
            <person name="Lewis N.E."/>
            <person name="Pan S."/>
            <person name="Cai Z."/>
            <person name="Liu X."/>
            <person name="Chen W."/>
            <person name="Xie M."/>
            <person name="Wang W."/>
            <person name="Hammond S."/>
            <person name="Andersen M.R."/>
            <person name="Neff N."/>
            <person name="Passarelli B."/>
            <person name="Koh W."/>
            <person name="Fan H.C."/>
            <person name="Wang J."/>
            <person name="Gui Y."/>
            <person name="Lee K.H."/>
            <person name="Betenbaugh M.J."/>
            <person name="Quake S.R."/>
            <person name="Famili I."/>
            <person name="Palsson B.O."/>
            <person name="Wang J."/>
        </authorList>
    </citation>
    <scope>NUCLEOTIDE SEQUENCE [LARGE SCALE GENOMIC DNA]</scope>
    <source>
        <strain evidence="15">CHO K1 cell line</strain>
    </source>
</reference>
<dbReference type="Gene3D" id="2.10.25.10">
    <property type="entry name" value="Laminin"/>
    <property type="match status" value="2"/>
</dbReference>
<dbReference type="Pfam" id="PF07474">
    <property type="entry name" value="G2F"/>
    <property type="match status" value="1"/>
</dbReference>
<dbReference type="GO" id="GO:0005886">
    <property type="term" value="C:plasma membrane"/>
    <property type="evidence" value="ECO:0007669"/>
    <property type="project" value="TreeGrafter"/>
</dbReference>
<keyword evidence="4 10" id="KW-0245">EGF-like domain</keyword>
<comment type="caution">
    <text evidence="10">Lacks conserved residue(s) required for the propagation of feature annotation.</text>
</comment>
<keyword evidence="8" id="KW-1015">Disulfide bond</keyword>
<dbReference type="InParanoid" id="G3IM36"/>
<dbReference type="AlphaFoldDB" id="G3IM36"/>
<evidence type="ECO:0000256" key="5">
    <source>
        <dbReference type="ARBA" id="ARBA00022729"/>
    </source>
</evidence>
<dbReference type="SMART" id="SM00179">
    <property type="entry name" value="EGF_CA"/>
    <property type="match status" value="2"/>
</dbReference>
<dbReference type="SUPFAM" id="SSF54511">
    <property type="entry name" value="GFP-like"/>
    <property type="match status" value="1"/>
</dbReference>
<dbReference type="InterPro" id="IPR006605">
    <property type="entry name" value="G2_nidogen/fibulin_G2F"/>
</dbReference>
<dbReference type="PROSITE" id="PS00010">
    <property type="entry name" value="ASX_HYDROXYL"/>
    <property type="match status" value="1"/>
</dbReference>
<feature type="non-terminal residue" evidence="14">
    <location>
        <position position="1"/>
    </location>
</feature>
<dbReference type="SMART" id="SM00181">
    <property type="entry name" value="EGF"/>
    <property type="match status" value="2"/>
</dbReference>
<evidence type="ECO:0000256" key="1">
    <source>
        <dbReference type="ARBA" id="ARBA00004498"/>
    </source>
</evidence>
<dbReference type="FunFam" id="2.60.40.10:FF:000186">
    <property type="entry name" value="Hemicentin 1"/>
    <property type="match status" value="2"/>
</dbReference>
<evidence type="ECO:0000256" key="7">
    <source>
        <dbReference type="ARBA" id="ARBA00022837"/>
    </source>
</evidence>
<keyword evidence="2" id="KW-0964">Secreted</keyword>
<keyword evidence="9" id="KW-0325">Glycoprotein</keyword>